<evidence type="ECO:0000256" key="1">
    <source>
        <dbReference type="SAM" id="MobiDB-lite"/>
    </source>
</evidence>
<dbReference type="EMBL" id="LN679111">
    <property type="protein sequence ID" value="CEL53304.1"/>
    <property type="molecule type" value="Genomic_DNA"/>
</dbReference>
<dbReference type="Gene3D" id="6.10.110.10">
    <property type="match status" value="1"/>
</dbReference>
<evidence type="ECO:0000313" key="2">
    <source>
        <dbReference type="EMBL" id="CEL53304.1"/>
    </source>
</evidence>
<keyword evidence="3" id="KW-1185">Reference proteome</keyword>
<dbReference type="STRING" id="1108050.A0A0B7F8R8"/>
<organism evidence="2 3">
    <name type="scientific">Thanatephorus cucumeris (strain AG1-IB / isolate 7/3/14)</name>
    <name type="common">Lettuce bottom rot fungus</name>
    <name type="synonym">Rhizoctonia solani</name>
    <dbReference type="NCBI Taxonomy" id="1108050"/>
    <lineage>
        <taxon>Eukaryota</taxon>
        <taxon>Fungi</taxon>
        <taxon>Dikarya</taxon>
        <taxon>Basidiomycota</taxon>
        <taxon>Agaricomycotina</taxon>
        <taxon>Agaricomycetes</taxon>
        <taxon>Cantharellales</taxon>
        <taxon>Ceratobasidiaceae</taxon>
        <taxon>Rhizoctonia</taxon>
        <taxon>Rhizoctonia solani AG-1</taxon>
    </lineage>
</organism>
<reference evidence="2 3" key="1">
    <citation type="submission" date="2014-11" db="EMBL/GenBank/DDBJ databases">
        <authorList>
            <person name="Wibberg Daniel"/>
        </authorList>
    </citation>
    <scope>NUCLEOTIDE SEQUENCE [LARGE SCALE GENOMIC DNA]</scope>
    <source>
        <strain evidence="2">Rhizoctonia solani AG1-IB 7/3/14</strain>
    </source>
</reference>
<name>A0A0B7F8R8_THACB</name>
<dbReference type="Proteomes" id="UP000059188">
    <property type="component" value="Unassembled WGS sequence"/>
</dbReference>
<dbReference type="InterPro" id="IPR038213">
    <property type="entry name" value="IFI6/IFI27-like_sf"/>
</dbReference>
<dbReference type="OrthoDB" id="3153758at2759"/>
<evidence type="ECO:0000313" key="3">
    <source>
        <dbReference type="Proteomes" id="UP000059188"/>
    </source>
</evidence>
<feature type="region of interest" description="Disordered" evidence="1">
    <location>
        <begin position="1"/>
        <end position="52"/>
    </location>
</feature>
<gene>
    <name evidence="2" type="ORF">RSOLAG1IB_06271</name>
</gene>
<proteinExistence type="predicted"/>
<dbReference type="AlphaFoldDB" id="A0A0B7F8R8"/>
<protein>
    <submittedName>
        <fullName evidence="2">Uncharacterized protein</fullName>
    </submittedName>
</protein>
<sequence>MNKDKSSHNKNKNVPKGADANASVLDKAAGKGSQVASNRVKATRRKETSVVGQDAHDAWERFQNEYDDGYSRATKDPNGVIPTCDKKDCRDSYFMNEASRWAKQAINDIWRLSYDHPIVTAVTLAGASIIVVELVSGGIIVKATLRAIGFGAKGPIKNSIASKVQRMINPVKSGSIFSNFQSAGMGGALFSELNKAVHTRAIMLIGVAIAGFIAYATDPHSHSAGPRKWREWMSKSKVDDLLDIPTEAAQFWGTHTHMRCVAYGYKEIHASLNLSFIQEKEDPLAACTQTPALIDGIGYKTPFGCIEVGTSDRVVGIWYVPTATYCMPKWSVFEDEGCRLYGRRRKFARLIGLTNRDDWMAVCESTPATVDGKDYGGPSYCDDKLQGVLGAYGVFDVVDKGCECSCVRV</sequence>
<accession>A0A0B7F8R8</accession>